<dbReference type="PRINTS" id="PR00081">
    <property type="entry name" value="GDHRDH"/>
</dbReference>
<evidence type="ECO:0000313" key="4">
    <source>
        <dbReference type="Proteomes" id="UP000287447"/>
    </source>
</evidence>
<comment type="caution">
    <text evidence="3">The sequence shown here is derived from an EMBL/GenBank/DDBJ whole genome shotgun (WGS) entry which is preliminary data.</text>
</comment>
<dbReference type="PANTHER" id="PTHR42879">
    <property type="entry name" value="3-OXOACYL-(ACYL-CARRIER-PROTEIN) REDUCTASE"/>
    <property type="match status" value="1"/>
</dbReference>
<dbReference type="EMBL" id="SADE01000004">
    <property type="protein sequence ID" value="RVU33988.1"/>
    <property type="molecule type" value="Genomic_DNA"/>
</dbReference>
<accession>A0A3S2WPE8</accession>
<dbReference type="FunFam" id="3.40.50.720:FF:000084">
    <property type="entry name" value="Short-chain dehydrogenase reductase"/>
    <property type="match status" value="1"/>
</dbReference>
<reference evidence="4" key="1">
    <citation type="submission" date="2019-01" db="EMBL/GenBank/DDBJ databases">
        <title>Gri0909 isolated from a small marine red alga.</title>
        <authorList>
            <person name="Kim J."/>
            <person name="Jeong S.E."/>
            <person name="Jeon C.O."/>
        </authorList>
    </citation>
    <scope>NUCLEOTIDE SEQUENCE [LARGE SCALE GENOMIC DNA]</scope>
    <source>
        <strain evidence="4">Gri0909</strain>
    </source>
</reference>
<proteinExistence type="inferred from homology"/>
<dbReference type="Proteomes" id="UP000287447">
    <property type="component" value="Unassembled WGS sequence"/>
</dbReference>
<dbReference type="InterPro" id="IPR036291">
    <property type="entry name" value="NAD(P)-bd_dom_sf"/>
</dbReference>
<organism evidence="3 4">
    <name type="scientific">Hwanghaeella grinnelliae</name>
    <dbReference type="NCBI Taxonomy" id="2500179"/>
    <lineage>
        <taxon>Bacteria</taxon>
        <taxon>Pseudomonadati</taxon>
        <taxon>Pseudomonadota</taxon>
        <taxon>Alphaproteobacteria</taxon>
        <taxon>Rhodospirillales</taxon>
        <taxon>Rhodospirillaceae</taxon>
        <taxon>Hwanghaeella</taxon>
    </lineage>
</organism>
<dbReference type="Gene3D" id="3.40.50.720">
    <property type="entry name" value="NAD(P)-binding Rossmann-like Domain"/>
    <property type="match status" value="1"/>
</dbReference>
<dbReference type="InterPro" id="IPR002347">
    <property type="entry name" value="SDR_fam"/>
</dbReference>
<dbReference type="InterPro" id="IPR057326">
    <property type="entry name" value="KR_dom"/>
</dbReference>
<evidence type="ECO:0000259" key="2">
    <source>
        <dbReference type="SMART" id="SM00822"/>
    </source>
</evidence>
<dbReference type="AlphaFoldDB" id="A0A3S2WPE8"/>
<dbReference type="SUPFAM" id="SSF51735">
    <property type="entry name" value="NAD(P)-binding Rossmann-fold domains"/>
    <property type="match status" value="1"/>
</dbReference>
<dbReference type="InterPro" id="IPR050259">
    <property type="entry name" value="SDR"/>
</dbReference>
<name>A0A3S2WPE8_9PROT</name>
<evidence type="ECO:0000313" key="3">
    <source>
        <dbReference type="EMBL" id="RVU33988.1"/>
    </source>
</evidence>
<dbReference type="RefSeq" id="WP_127768018.1">
    <property type="nucleotide sequence ID" value="NZ_SADE01000004.1"/>
</dbReference>
<comment type="similarity">
    <text evidence="1">Belongs to the short-chain dehydrogenases/reductases (SDR) family.</text>
</comment>
<gene>
    <name evidence="3" type="ORF">EOI86_22955</name>
</gene>
<sequence length="263" mass="27212">MQDKILTGKTAVVTGGSKGIGRAIAERLAADGCNVFLMARSADALKQAAQDIGASHGVDTAWHAADLKSLSGCEEAASAALDRFGEVDILVNCAGDTKAGAFPDQPDDEWMAGFDLKFHGAVRLTRLLWPALRKAKGTIVNVGGAAAYTPGAGFMVGGAVNAALAHFTKSLSKQGLKDDVNVNIVHPGMTVSDRMQTLLEHQASVEGISIEEAKERNVSGAGIRRLGQPEDVANAVAFLCSPASRHIQGVQIAIDGGATGGMH</sequence>
<keyword evidence="4" id="KW-1185">Reference proteome</keyword>
<feature type="domain" description="Ketoreductase" evidence="2">
    <location>
        <begin position="9"/>
        <end position="194"/>
    </location>
</feature>
<dbReference type="SMART" id="SM00822">
    <property type="entry name" value="PKS_KR"/>
    <property type="match status" value="1"/>
</dbReference>
<protein>
    <submittedName>
        <fullName evidence="3">SDR family NAD(P)-dependent oxidoreductase</fullName>
    </submittedName>
</protein>
<dbReference type="PANTHER" id="PTHR42879:SF6">
    <property type="entry name" value="NADPH-DEPENDENT REDUCTASE BACG"/>
    <property type="match status" value="1"/>
</dbReference>
<evidence type="ECO:0000256" key="1">
    <source>
        <dbReference type="ARBA" id="ARBA00006484"/>
    </source>
</evidence>
<dbReference type="OrthoDB" id="9810935at2"/>
<dbReference type="Pfam" id="PF00106">
    <property type="entry name" value="adh_short"/>
    <property type="match status" value="1"/>
</dbReference>